<protein>
    <submittedName>
        <fullName evidence="3">Uncharacterized protein</fullName>
    </submittedName>
</protein>
<feature type="chain" id="PRO_5004335066" evidence="2">
    <location>
        <begin position="20"/>
        <end position="420"/>
    </location>
</feature>
<dbReference type="VEuPathDB" id="AmoebaDB:DDB_G0274573"/>
<evidence type="ECO:0000256" key="2">
    <source>
        <dbReference type="SAM" id="SignalP"/>
    </source>
</evidence>
<evidence type="ECO:0000313" key="3">
    <source>
        <dbReference type="EMBL" id="AAF24142.1"/>
    </source>
</evidence>
<proteinExistence type="predicted"/>
<keyword evidence="2" id="KW-0732">Signal</keyword>
<sequence length="420" mass="48776">MKLFILIIILSFFLKNVYCKNNFKIVDPKYVKEIHSNEASVIYILDNKNNLWAKNTTENFESKHLIKLIPLENPKILGSFLNDTVSLFIIGSKYQELYYNYKIFDPLFKPILLISNYNNYHYSMNIQDGGKSINFYSMTTKRNQGIDYFSISIENLNIKDSNFENVINLNALTNNNNKLFITNISVDSKSIESFKFSHDKYNDIYRCLIKEKQTNNTWIVSLEKGSIGMFKVDMGVVNFDNIIFVSKDFKFMMFSYIGNHSNLMAVSCDLKNNITNIEEMVLQSPNNSYQIISDANKEFMFLSCKTLAECFLHTFSSIDFSFISTTRLFRLNLDGNTPLSINSVYYVFRRNRIELNDEDDTILIAILVPIFTFSLVLLVGLSYYFIVVKNKSQNKHKEKKLESVEIPKDIITSGADFEID</sequence>
<keyword evidence="1" id="KW-0472">Membrane</keyword>
<name>Q9U4W8_DICDI</name>
<dbReference type="AlphaFoldDB" id="Q9U4W8"/>
<keyword evidence="1" id="KW-1133">Transmembrane helix</keyword>
<keyword evidence="1" id="KW-0812">Transmembrane</keyword>
<feature type="transmembrane region" description="Helical" evidence="1">
    <location>
        <begin position="362"/>
        <end position="387"/>
    </location>
</feature>
<organism evidence="3">
    <name type="scientific">Dictyostelium discoideum</name>
    <name type="common">Social amoeba</name>
    <dbReference type="NCBI Taxonomy" id="44689"/>
    <lineage>
        <taxon>Eukaryota</taxon>
        <taxon>Amoebozoa</taxon>
        <taxon>Evosea</taxon>
        <taxon>Eumycetozoa</taxon>
        <taxon>Dictyostelia</taxon>
        <taxon>Dictyosteliales</taxon>
        <taxon>Dictyosteliaceae</taxon>
        <taxon>Dictyostelium</taxon>
    </lineage>
</organism>
<accession>Q9U4W8</accession>
<feature type="signal peptide" evidence="2">
    <location>
        <begin position="1"/>
        <end position="19"/>
    </location>
</feature>
<reference evidence="3" key="1">
    <citation type="submission" date="1999-03" db="EMBL/GenBank/DDBJ databases">
        <title>Dictyostelium MyoK, a novel type of myosin with crucial functions in motility and maintenance of cortical integrity.</title>
        <authorList>
            <person name="Schwarz E.C."/>
            <person name="Neuhaus E.M."/>
            <person name="Kistler C."/>
            <person name="Soldati T."/>
        </authorList>
    </citation>
    <scope>NUCLEOTIDE SEQUENCE</scope>
    <source>
        <strain evidence="3">AX2</strain>
    </source>
</reference>
<evidence type="ECO:0000256" key="1">
    <source>
        <dbReference type="SAM" id="Phobius"/>
    </source>
</evidence>
<dbReference type="EMBL" id="AF133212">
    <property type="protein sequence ID" value="AAF24142.1"/>
    <property type="molecule type" value="Genomic_DNA"/>
</dbReference>